<dbReference type="EMBL" id="PFFF01000028">
    <property type="protein sequence ID" value="PIV89750.1"/>
    <property type="molecule type" value="Genomic_DNA"/>
</dbReference>
<feature type="domain" description="Recombinase" evidence="2">
    <location>
        <begin position="163"/>
        <end position="257"/>
    </location>
</feature>
<organism evidence="3 13">
    <name type="scientific">Huberarchaeum crystalense</name>
    <dbReference type="NCBI Taxonomy" id="2014257"/>
    <lineage>
        <taxon>Archaea</taxon>
        <taxon>Candidatus Huberarchaeota</taxon>
        <taxon>Candidatus Huberarchaeia</taxon>
        <taxon>Candidatus Huberarchaeales</taxon>
        <taxon>Candidatus Huberarchaeaceae</taxon>
        <taxon>Candidatus Huberarchaeum</taxon>
    </lineage>
</organism>
<dbReference type="EMBL" id="PFUW01000040">
    <property type="protein sequence ID" value="PJB03562.1"/>
    <property type="molecule type" value="Genomic_DNA"/>
</dbReference>
<accession>A0A2H9M1Z0</accession>
<evidence type="ECO:0000313" key="12">
    <source>
        <dbReference type="Proteomes" id="UP000228888"/>
    </source>
</evidence>
<dbReference type="PANTHER" id="PTHR30461">
    <property type="entry name" value="DNA-INVERTASE FROM LAMBDOID PROPHAGE"/>
    <property type="match status" value="1"/>
</dbReference>
<accession>A0A2H9M6Q9</accession>
<protein>
    <recommendedName>
        <fullName evidence="14">Recombinase family protein</fullName>
    </recommendedName>
</protein>
<dbReference type="CDD" id="cd00338">
    <property type="entry name" value="Ser_Recombinase"/>
    <property type="match status" value="1"/>
</dbReference>
<evidence type="ECO:0000313" key="6">
    <source>
        <dbReference type="EMBL" id="PIV89750.1"/>
    </source>
</evidence>
<dbReference type="GO" id="GO:0000150">
    <property type="term" value="F:DNA strand exchange activity"/>
    <property type="evidence" value="ECO:0007669"/>
    <property type="project" value="InterPro"/>
</dbReference>
<dbReference type="PROSITE" id="PS51736">
    <property type="entry name" value="RECOMBINASES_3"/>
    <property type="match status" value="1"/>
</dbReference>
<evidence type="ECO:0000313" key="4">
    <source>
        <dbReference type="EMBL" id="PIV13564.1"/>
    </source>
</evidence>
<dbReference type="InterPro" id="IPR036162">
    <property type="entry name" value="Resolvase-like_N_sf"/>
</dbReference>
<dbReference type="Proteomes" id="UP000231449">
    <property type="component" value="Unassembled WGS sequence"/>
</dbReference>
<dbReference type="Proteomes" id="UP000230713">
    <property type="component" value="Unassembled WGS sequence"/>
</dbReference>
<accession>A0A2H9P8Z8</accession>
<dbReference type="Proteomes" id="UP000229789">
    <property type="component" value="Unassembled WGS sequence"/>
</dbReference>
<gene>
    <name evidence="10" type="ORF">CO072_01985</name>
    <name evidence="9" type="ORF">CO124_02260</name>
    <name evidence="5" type="ORF">COS22_02365</name>
    <name evidence="4" type="ORF">COS45_02330</name>
    <name evidence="6" type="ORF">COW47_01255</name>
    <name evidence="3" type="ORF">COW69_02480</name>
    <name evidence="8" type="ORF">COY63_00750</name>
    <name evidence="7" type="ORF">COZ66_02270</name>
</gene>
<evidence type="ECO:0000313" key="13">
    <source>
        <dbReference type="Proteomes" id="UP000229789"/>
    </source>
</evidence>
<accession>A0A2H9MMK7</accession>
<dbReference type="InterPro" id="IPR006119">
    <property type="entry name" value="Resolv_N"/>
</dbReference>
<name>A0A2G9LIP0_HUBC1</name>
<evidence type="ECO:0000313" key="11">
    <source>
        <dbReference type="Proteomes" id="UP000228874"/>
    </source>
</evidence>
<dbReference type="EMBL" id="PFSX01000051">
    <property type="protein sequence ID" value="PJC01226.1"/>
    <property type="molecule type" value="Genomic_DNA"/>
</dbReference>
<dbReference type="Pfam" id="PF00239">
    <property type="entry name" value="Resolvase"/>
    <property type="match status" value="1"/>
</dbReference>
<dbReference type="Gene3D" id="3.90.1750.20">
    <property type="entry name" value="Putative Large Serine Recombinase, Chain B, Domain 2"/>
    <property type="match status" value="1"/>
</dbReference>
<dbReference type="SMART" id="SM00857">
    <property type="entry name" value="Resolvase"/>
    <property type="match status" value="1"/>
</dbReference>
<evidence type="ECO:0000313" key="9">
    <source>
        <dbReference type="EMBL" id="PJB03562.1"/>
    </source>
</evidence>
<dbReference type="Proteomes" id="UP000230477">
    <property type="component" value="Unassembled WGS sequence"/>
</dbReference>
<dbReference type="AlphaFoldDB" id="A0A2G9LIP0"/>
<evidence type="ECO:0000259" key="2">
    <source>
        <dbReference type="PROSITE" id="PS51737"/>
    </source>
</evidence>
<feature type="domain" description="Resolvase/invertase-type recombinase catalytic" evidence="1">
    <location>
        <begin position="9"/>
        <end position="156"/>
    </location>
</feature>
<dbReference type="Proteomes" id="UP000231232">
    <property type="component" value="Unassembled WGS sequence"/>
</dbReference>
<dbReference type="InterPro" id="IPR011109">
    <property type="entry name" value="DNA_bind_recombinase_dom"/>
</dbReference>
<reference evidence="11 12" key="1">
    <citation type="submission" date="2017-09" db="EMBL/GenBank/DDBJ databases">
        <title>Depth-based differentiation of microbial function through sediment-hosted aquifers and enrichment of novel symbionts in the deep terrestrial subsurface.</title>
        <authorList>
            <person name="Probst A.J."/>
            <person name="Ladd B."/>
            <person name="Jarett J.K."/>
            <person name="Geller-Mcgrath D.E."/>
            <person name="Sieber C.M.K."/>
            <person name="Emerson J.B."/>
            <person name="Anantharaman K."/>
            <person name="Thomas B.C."/>
            <person name="Malmstrom R."/>
            <person name="Stieglmeier M."/>
            <person name="Klingl A."/>
            <person name="Woyke T."/>
            <person name="Ryan C.M."/>
            <person name="Banfield J.F."/>
        </authorList>
    </citation>
    <scope>NUCLEOTIDE SEQUENCE [LARGE SCALE GENOMIC DNA]</scope>
</reference>
<dbReference type="EMBL" id="PETW01000042">
    <property type="protein sequence ID" value="PIV46274.1"/>
    <property type="molecule type" value="Genomic_DNA"/>
</dbReference>
<dbReference type="Pfam" id="PF07508">
    <property type="entry name" value="Recombinase"/>
    <property type="match status" value="1"/>
</dbReference>
<dbReference type="EMBL" id="PEUT01000055">
    <property type="protein sequence ID" value="PIV13564.1"/>
    <property type="molecule type" value="Genomic_DNA"/>
</dbReference>
<dbReference type="GO" id="GO:0003677">
    <property type="term" value="F:DNA binding"/>
    <property type="evidence" value="ECO:0007669"/>
    <property type="project" value="InterPro"/>
</dbReference>
<comment type="caution">
    <text evidence="3">The sequence shown here is derived from an EMBL/GenBank/DDBJ whole genome shotgun (WGS) entry which is preliminary data.</text>
</comment>
<dbReference type="Gene3D" id="3.40.50.1390">
    <property type="entry name" value="Resolvase, N-terminal catalytic domain"/>
    <property type="match status" value="1"/>
</dbReference>
<dbReference type="PROSITE" id="PS51737">
    <property type="entry name" value="RECOMBINASE_DNA_BIND"/>
    <property type="match status" value="1"/>
</dbReference>
<dbReference type="Proteomes" id="UP000228989">
    <property type="component" value="Unassembled WGS sequence"/>
</dbReference>
<dbReference type="SUPFAM" id="SSF53041">
    <property type="entry name" value="Resolvase-like"/>
    <property type="match status" value="1"/>
</dbReference>
<dbReference type="EMBL" id="PCUF01000039">
    <property type="protein sequence ID" value="PIN66418.1"/>
    <property type="molecule type" value="Genomic_DNA"/>
</dbReference>
<evidence type="ECO:0000259" key="1">
    <source>
        <dbReference type="PROSITE" id="PS51736"/>
    </source>
</evidence>
<dbReference type="PANTHER" id="PTHR30461:SF23">
    <property type="entry name" value="DNA RECOMBINASE-RELATED"/>
    <property type="match status" value="1"/>
</dbReference>
<accession>A0A2H9RDH3</accession>
<sequence>METNKNKPFAAIYTRVSTQDQAQHGFSLDAQQDSLVNYAKVLGYDIFKIYCDKGKSAKDLKRHEMIQLLKDAESKKFSAIFVYKLDRFSRNLKDLILTIDKLKEWGVDFISLQDKIETSSASGKLMFQVISAFAEFERNIIGDRTKFGMERKAKEGGFITKAPRGYSLINKNLIIDEKGAEEVRTIFNEFLETPISLTQLAKKHRITTSGIKKLLINKTYIGIVKYAGKETQGNHKPIIDADIFNKVNEKLKNKFKE</sequence>
<accession>A0A2H9N2A0</accession>
<dbReference type="EMBL" id="PFMG01000016">
    <property type="protein sequence ID" value="PIY99967.1"/>
    <property type="molecule type" value="Genomic_DNA"/>
</dbReference>
<dbReference type="Proteomes" id="UP000228888">
    <property type="component" value="Unassembled WGS sequence"/>
</dbReference>
<dbReference type="EMBL" id="PFIH01000056">
    <property type="protein sequence ID" value="PIX27943.1"/>
    <property type="molecule type" value="Genomic_DNA"/>
</dbReference>
<evidence type="ECO:0000313" key="8">
    <source>
        <dbReference type="EMBL" id="PIY99967.1"/>
    </source>
</evidence>
<evidence type="ECO:0000313" key="7">
    <source>
        <dbReference type="EMBL" id="PIX27943.1"/>
    </source>
</evidence>
<dbReference type="Proteomes" id="UP000228874">
    <property type="component" value="Unassembled WGS sequence"/>
</dbReference>
<evidence type="ECO:0000313" key="3">
    <source>
        <dbReference type="EMBL" id="PIN66418.1"/>
    </source>
</evidence>
<dbReference type="InterPro" id="IPR050639">
    <property type="entry name" value="SSR_resolvase"/>
</dbReference>
<proteinExistence type="predicted"/>
<dbReference type="InterPro" id="IPR038109">
    <property type="entry name" value="DNA_bind_recomb_sf"/>
</dbReference>
<accession>A0A2G9LIP0</accession>
<evidence type="ECO:0000313" key="5">
    <source>
        <dbReference type="EMBL" id="PIV46274.1"/>
    </source>
</evidence>
<evidence type="ECO:0008006" key="14">
    <source>
        <dbReference type="Google" id="ProtNLM"/>
    </source>
</evidence>
<accession>A0A2H9QRR8</accession>
<evidence type="ECO:0000313" key="10">
    <source>
        <dbReference type="EMBL" id="PJC01226.1"/>
    </source>
</evidence>
<reference evidence="3 13" key="2">
    <citation type="submission" date="2017-09" db="EMBL/GenBank/DDBJ databases">
        <title>Depth-based differentiation of microbial function through sediment-hosted aquifers and enrichment of novel symbionts in the deep terrestrial subsurface.</title>
        <authorList>
            <person name="Probst A.J."/>
            <person name="Ladd B."/>
            <person name="Jarett J.K."/>
            <person name="Geller-Mcgrath D.E."/>
            <person name="Sieber C.M."/>
            <person name="Emerson J.B."/>
            <person name="Anantharaman K."/>
            <person name="Thomas B.C."/>
            <person name="Malmstrom R."/>
            <person name="Stieglmeier M."/>
            <person name="Klingl A."/>
            <person name="Woyke T."/>
            <person name="Ryan C.M."/>
            <person name="Banfield J.F."/>
        </authorList>
    </citation>
    <scope>NUCLEOTIDE SEQUENCE [LARGE SCALE GENOMIC DNA]</scope>
    <source>
        <strain evidence="5">CG02_land_8_20_14_3_00_31_209</strain>
        <strain evidence="4">CG03_land_8_20_14_0_80_31_114</strain>
        <strain evidence="6">CG17_big_fil_post_rev_8_21_14_2_50_31_73</strain>
        <strain evidence="3">CG18_big_fil_WC_8_21_14_2_50_31_19</strain>
        <strain evidence="8">CG_4_10_14_0_8_um_filter_31_133</strain>
        <strain evidence="7">CG_4_8_14_3_um_filter</strain>
        <strain evidence="10">CG_4_9_14_0_8_um_filter_31_21</strain>
        <strain evidence="9">CG_4_9_14_3_um_filter_31_125</strain>
    </source>
</reference>